<protein>
    <submittedName>
        <fullName evidence="6">Bile acid:sodium symporter family protein</fullName>
    </submittedName>
</protein>
<proteinExistence type="predicted"/>
<evidence type="ECO:0000256" key="2">
    <source>
        <dbReference type="ARBA" id="ARBA00022692"/>
    </source>
</evidence>
<dbReference type="InterPro" id="IPR004710">
    <property type="entry name" value="Bilac:Na_transpt"/>
</dbReference>
<feature type="transmembrane region" description="Helical" evidence="5">
    <location>
        <begin position="157"/>
        <end position="178"/>
    </location>
</feature>
<feature type="transmembrane region" description="Helical" evidence="5">
    <location>
        <begin position="12"/>
        <end position="32"/>
    </location>
</feature>
<dbReference type="Pfam" id="PF01758">
    <property type="entry name" value="SBF"/>
    <property type="match status" value="1"/>
</dbReference>
<dbReference type="InterPro" id="IPR038770">
    <property type="entry name" value="Na+/solute_symporter_sf"/>
</dbReference>
<evidence type="ECO:0000256" key="1">
    <source>
        <dbReference type="ARBA" id="ARBA00004141"/>
    </source>
</evidence>
<organism evidence="6 7">
    <name type="scientific">Methylococcus geothermalis</name>
    <dbReference type="NCBI Taxonomy" id="2681310"/>
    <lineage>
        <taxon>Bacteria</taxon>
        <taxon>Pseudomonadati</taxon>
        <taxon>Pseudomonadota</taxon>
        <taxon>Gammaproteobacteria</taxon>
        <taxon>Methylococcales</taxon>
        <taxon>Methylococcaceae</taxon>
        <taxon>Methylococcus</taxon>
    </lineage>
</organism>
<dbReference type="PANTHER" id="PTHR10361:SF28">
    <property type="entry name" value="P3 PROTEIN-RELATED"/>
    <property type="match status" value="1"/>
</dbReference>
<evidence type="ECO:0000313" key="6">
    <source>
        <dbReference type="EMBL" id="QJD30809.1"/>
    </source>
</evidence>
<keyword evidence="4 5" id="KW-0472">Membrane</keyword>
<name>A0A858QAA5_9GAMM</name>
<gene>
    <name evidence="6" type="ORF">GNH96_13100</name>
</gene>
<dbReference type="RefSeq" id="WP_169604084.1">
    <property type="nucleotide sequence ID" value="NZ_CP046565.1"/>
</dbReference>
<evidence type="ECO:0000256" key="3">
    <source>
        <dbReference type="ARBA" id="ARBA00022989"/>
    </source>
</evidence>
<accession>A0A858QAA5</accession>
<feature type="transmembrane region" description="Helical" evidence="5">
    <location>
        <begin position="185"/>
        <end position="211"/>
    </location>
</feature>
<sequence length="334" mass="35481">MLRICNSLANLFPVWVLLCSGLALYFPAWFTWFTGPMIVWGLSIIMLGMGITLTFDDFRRVAKMPRIIIAGTVAHFGIMPFLGWSIAHGLALEPELAVGLILVSCCPCGTASNVVSYIARADVALSVLLTMVSTFTAVVMTPLLVKVLAGAYTPVDGWGIFLNTLQVIVMPVTAGLLLNRYAPRLVRAVSPVTPLVSVIFIAFICASIIGANAETIKATALKLFGAVALLHVGGFGLGYVFARVLGYRDAVVRTIAIEVGMQNSGLATVLAKANFASMALAPIPSAISASFHSIIGSLLAGWWRLRAHQPLPAVGHAFDAPMPAPADCLDRCEP</sequence>
<feature type="transmembrane region" description="Helical" evidence="5">
    <location>
        <begin position="223"/>
        <end position="245"/>
    </location>
</feature>
<dbReference type="AlphaFoldDB" id="A0A858QAA5"/>
<feature type="transmembrane region" description="Helical" evidence="5">
    <location>
        <begin position="38"/>
        <end position="55"/>
    </location>
</feature>
<dbReference type="PANTHER" id="PTHR10361">
    <property type="entry name" value="SODIUM-BILE ACID COTRANSPORTER"/>
    <property type="match status" value="1"/>
</dbReference>
<evidence type="ECO:0000256" key="4">
    <source>
        <dbReference type="ARBA" id="ARBA00023136"/>
    </source>
</evidence>
<dbReference type="InterPro" id="IPR002657">
    <property type="entry name" value="BilAc:Na_symport/Acr3"/>
</dbReference>
<dbReference type="Gene3D" id="1.20.1530.20">
    <property type="match status" value="1"/>
</dbReference>
<dbReference type="GO" id="GO:0016020">
    <property type="term" value="C:membrane"/>
    <property type="evidence" value="ECO:0007669"/>
    <property type="project" value="UniProtKB-SubCell"/>
</dbReference>
<comment type="subcellular location">
    <subcellularLocation>
        <location evidence="1">Membrane</location>
        <topology evidence="1">Multi-pass membrane protein</topology>
    </subcellularLocation>
</comment>
<keyword evidence="2 5" id="KW-0812">Transmembrane</keyword>
<feature type="transmembrane region" description="Helical" evidence="5">
    <location>
        <begin position="67"/>
        <end position="90"/>
    </location>
</feature>
<evidence type="ECO:0000313" key="7">
    <source>
        <dbReference type="Proteomes" id="UP000503004"/>
    </source>
</evidence>
<keyword evidence="3 5" id="KW-1133">Transmembrane helix</keyword>
<reference evidence="7" key="1">
    <citation type="submission" date="2019-12" db="EMBL/GenBank/DDBJ databases">
        <authorList>
            <person name="Awala S.I."/>
            <person name="Rhee S.K."/>
        </authorList>
    </citation>
    <scope>NUCLEOTIDE SEQUENCE [LARGE SCALE GENOMIC DNA]</scope>
    <source>
        <strain evidence="7">IM1</strain>
    </source>
</reference>
<feature type="transmembrane region" description="Helical" evidence="5">
    <location>
        <begin position="123"/>
        <end position="145"/>
    </location>
</feature>
<evidence type="ECO:0000256" key="5">
    <source>
        <dbReference type="SAM" id="Phobius"/>
    </source>
</evidence>
<dbReference type="KEGG" id="metu:GNH96_13100"/>
<feature type="transmembrane region" description="Helical" evidence="5">
    <location>
        <begin position="96"/>
        <end position="116"/>
    </location>
</feature>
<keyword evidence="7" id="KW-1185">Reference proteome</keyword>
<dbReference type="Proteomes" id="UP000503004">
    <property type="component" value="Chromosome"/>
</dbReference>
<dbReference type="EMBL" id="CP046565">
    <property type="protein sequence ID" value="QJD30809.1"/>
    <property type="molecule type" value="Genomic_DNA"/>
</dbReference>